<dbReference type="PANTHER" id="PTHR41791">
    <property type="entry name" value="SSL7039 PROTEIN"/>
    <property type="match status" value="1"/>
</dbReference>
<dbReference type="EMBL" id="ABEXCJ050000001">
    <property type="protein sequence ID" value="EMR4588463.1"/>
    <property type="molecule type" value="Genomic_DNA"/>
</dbReference>
<dbReference type="InterPro" id="IPR014056">
    <property type="entry name" value="TypeIITA-like_toxin_pred"/>
</dbReference>
<name>A0AAD2VQR0_PRORE</name>
<sequence length="104" mass="11902">MKELKQTDAFRLWESKLKDKRARTMIATRLFRLANGLAGDAMPVGEGISELRIHYDPGYRVYYQQRGNTIILLLCGGDKGSQSRDITLAKTLAKKWILEENNDE</sequence>
<dbReference type="AlphaFoldDB" id="A0AAD2VQR0"/>
<dbReference type="NCBIfam" id="TIGR02683">
    <property type="entry name" value="upstrm_HI1419"/>
    <property type="match status" value="1"/>
</dbReference>
<dbReference type="EMBL" id="ABEXCJ040000001">
    <property type="protein sequence ID" value="ELR5216276.1"/>
    <property type="molecule type" value="Genomic_DNA"/>
</dbReference>
<comment type="caution">
    <text evidence="1">The sequence shown here is derived from an EMBL/GenBank/DDBJ whole genome shotgun (WGS) entry which is preliminary data.</text>
</comment>
<dbReference type="PANTHER" id="PTHR41791:SF1">
    <property type="entry name" value="SSL7039 PROTEIN"/>
    <property type="match status" value="1"/>
</dbReference>
<gene>
    <name evidence="2" type="ORF">M0K77_000732</name>
    <name evidence="1" type="ORF">M0K77_RS03660</name>
</gene>
<evidence type="ECO:0000313" key="2">
    <source>
        <dbReference type="EMBL" id="EMR4588463.1"/>
    </source>
</evidence>
<accession>A0AAD2VQR0</accession>
<organism evidence="1">
    <name type="scientific">Providencia rettgeri</name>
    <dbReference type="NCBI Taxonomy" id="587"/>
    <lineage>
        <taxon>Bacteria</taxon>
        <taxon>Pseudomonadati</taxon>
        <taxon>Pseudomonadota</taxon>
        <taxon>Gammaproteobacteria</taxon>
        <taxon>Enterobacterales</taxon>
        <taxon>Morganellaceae</taxon>
        <taxon>Providencia</taxon>
    </lineage>
</organism>
<reference evidence="1" key="1">
    <citation type="submission" date="2023-10" db="EMBL/GenBank/DDBJ databases">
        <authorList>
            <consortium name="Clinical and Environmental Microbiology Branch: Whole genome sequencing antimicrobial resistance pathogens in the healthcare setting"/>
        </authorList>
    </citation>
    <scope>NUCLEOTIDE SEQUENCE</scope>
    <source>
        <strain evidence="1">2020QW-00022</strain>
    </source>
</reference>
<proteinExistence type="predicted"/>
<dbReference type="PIRSF" id="PIRSF028744">
    <property type="entry name" value="Addict_mod_HI1419"/>
    <property type="match status" value="1"/>
</dbReference>
<protein>
    <submittedName>
        <fullName evidence="1">Type II toxin-antitoxin system RelE/ParE family toxin</fullName>
    </submittedName>
</protein>
<evidence type="ECO:0000313" key="1">
    <source>
        <dbReference type="EMBL" id="ELR5216276.1"/>
    </source>
</evidence>